<organism evidence="1 2">
    <name type="scientific">Sporosarcina aquimarina</name>
    <dbReference type="NCBI Taxonomy" id="114975"/>
    <lineage>
        <taxon>Bacteria</taxon>
        <taxon>Bacillati</taxon>
        <taxon>Bacillota</taxon>
        <taxon>Bacilli</taxon>
        <taxon>Bacillales</taxon>
        <taxon>Caryophanaceae</taxon>
        <taxon>Sporosarcina</taxon>
    </lineage>
</organism>
<dbReference type="RefSeq" id="WP_317936004.1">
    <property type="nucleotide sequence ID" value="NZ_JAUBDH010000005.1"/>
</dbReference>
<gene>
    <name evidence="1" type="ORF">QT716_10455</name>
</gene>
<sequence>MIIKYNPILITEDEHVMERANDAVKTIEDVDISSYKVDANTLARLFNEAEYKRFNDDAALRYAALKAKFIERMQGIE</sequence>
<protein>
    <submittedName>
        <fullName evidence="1">Uncharacterized protein</fullName>
    </submittedName>
</protein>
<evidence type="ECO:0000313" key="2">
    <source>
        <dbReference type="Proteomes" id="UP001280629"/>
    </source>
</evidence>
<keyword evidence="2" id="KW-1185">Reference proteome</keyword>
<comment type="caution">
    <text evidence="1">The sequence shown here is derived from an EMBL/GenBank/DDBJ whole genome shotgun (WGS) entry which is preliminary data.</text>
</comment>
<name>A0ABU4G0G9_9BACL</name>
<evidence type="ECO:0000313" key="1">
    <source>
        <dbReference type="EMBL" id="MDW0110457.1"/>
    </source>
</evidence>
<dbReference type="Proteomes" id="UP001280629">
    <property type="component" value="Unassembled WGS sequence"/>
</dbReference>
<reference evidence="1 2" key="1">
    <citation type="submission" date="2023-06" db="EMBL/GenBank/DDBJ databases">
        <title>Sporosarcina sp. nov., isolated from Korean traditional fermented seafood 'Jeotgal'.</title>
        <authorList>
            <person name="Yang A.-I."/>
            <person name="Shin N.-R."/>
        </authorList>
    </citation>
    <scope>NUCLEOTIDE SEQUENCE [LARGE SCALE GENOMIC DNA]</scope>
    <source>
        <strain evidence="1 2">KCTC3840</strain>
    </source>
</reference>
<dbReference type="EMBL" id="JAUBDH010000005">
    <property type="protein sequence ID" value="MDW0110457.1"/>
    <property type="molecule type" value="Genomic_DNA"/>
</dbReference>
<proteinExistence type="predicted"/>
<accession>A0ABU4G0G9</accession>